<keyword evidence="5 18" id="KW-0479">Metal-binding</keyword>
<comment type="cofactor">
    <cofactor evidence="18 19">
        <name>K(+)</name>
        <dbReference type="ChEBI" id="CHEBI:29103"/>
    </cofactor>
    <text evidence="18 19">Binds 1 potassium ion per subunit.</text>
</comment>
<dbReference type="NCBIfam" id="TIGR00196">
    <property type="entry name" value="yjeF_cterm"/>
    <property type="match status" value="1"/>
</dbReference>
<evidence type="ECO:0000256" key="6">
    <source>
        <dbReference type="ARBA" id="ARBA00022741"/>
    </source>
</evidence>
<evidence type="ECO:0000256" key="8">
    <source>
        <dbReference type="ARBA" id="ARBA00022857"/>
    </source>
</evidence>
<dbReference type="STRING" id="157687.HMPREF3180_01294"/>
<dbReference type="HAMAP" id="MF_01965">
    <property type="entry name" value="NADHX_dehydratase"/>
    <property type="match status" value="1"/>
</dbReference>
<evidence type="ECO:0000256" key="19">
    <source>
        <dbReference type="PIRNR" id="PIRNR017184"/>
    </source>
</evidence>
<evidence type="ECO:0000256" key="5">
    <source>
        <dbReference type="ARBA" id="ARBA00022723"/>
    </source>
</evidence>
<comment type="function">
    <text evidence="14 19">Bifunctional enzyme that catalyzes the epimerization of the S- and R-forms of NAD(P)HX and the dehydration of the S-form of NAD(P)HX at the expense of ADP, which is converted to AMP. This allows the repair of both epimers of NAD(P)HX, a damaged form of NAD(P)H that is a result of enzymatic or heat-dependent hydration.</text>
</comment>
<keyword evidence="7 17" id="KW-0067">ATP-binding</keyword>
<dbReference type="PANTHER" id="PTHR12592">
    <property type="entry name" value="ATP-DEPENDENT (S)-NAD(P)H-HYDRATE DEHYDRATASE FAMILY MEMBER"/>
    <property type="match status" value="1"/>
</dbReference>
<feature type="binding site" evidence="18">
    <location>
        <position position="160"/>
    </location>
    <ligand>
        <name>K(+)</name>
        <dbReference type="ChEBI" id="CHEBI:29103"/>
    </ligand>
</feature>
<evidence type="ECO:0000256" key="1">
    <source>
        <dbReference type="ARBA" id="ARBA00000013"/>
    </source>
</evidence>
<dbReference type="Pfam" id="PF01256">
    <property type="entry name" value="Carb_kinase"/>
    <property type="match status" value="1"/>
</dbReference>
<feature type="binding site" evidence="18">
    <location>
        <begin position="126"/>
        <end position="132"/>
    </location>
    <ligand>
        <name>(6S)-NADPHX</name>
        <dbReference type="ChEBI" id="CHEBI:64076"/>
    </ligand>
</feature>
<feature type="binding site" evidence="17">
    <location>
        <position position="324"/>
    </location>
    <ligand>
        <name>(6S)-NADPHX</name>
        <dbReference type="ChEBI" id="CHEBI:64076"/>
    </ligand>
</feature>
<feature type="binding site" evidence="17">
    <location>
        <position position="447"/>
    </location>
    <ligand>
        <name>(6S)-NADPHX</name>
        <dbReference type="ChEBI" id="CHEBI:64076"/>
    </ligand>
</feature>
<sequence>MKMLLGGNETTRKIDSYAINELRIPSIVLMENAAISFTKHIGKNEDNFLIICGKGNNGGDGYAIARQLFSKDKNVKIFCISDENMSNDCSVNYEICKNSGIEIFYKLEELDKLLLECDIVIEGIFGTGLNSEIKGIYKDIILKTNEYSKNKKVYAIDIPSGINGDTGEIMGVSVKADVTISFVTYKKGFLKSDIKEYLGKVIIENIGLNKNNIDHIVSEYYLTSEIIKGFHIKRDENSHKGDFGKVLIFAGSSGFYGAGNIVAKSCVRSGAGLTTVITDKNNFSLNVFVPEAMSFPINFENIEENFEKLENEILNSDVIAIGPGIGKSQKALKIFKKLISIERNNKGNVIKLVLDADALNLLSENRELFEKIKSRSVLTPHLIEFSRLSGFSLEEINRDKFEIAKDFSQKYGITLLLKGKNTVITDGKTLFVNSTGNSRMANGGMGDCLTGIICSLAGQKYGLAEAACIGAYLHGKIADKLVEQQYIVNASHVIENISECMKEIFEM</sequence>
<evidence type="ECO:0000256" key="18">
    <source>
        <dbReference type="HAMAP-Rule" id="MF_01966"/>
    </source>
</evidence>
<dbReference type="Proteomes" id="UP000070483">
    <property type="component" value="Unassembled WGS sequence"/>
</dbReference>
<feature type="binding site" evidence="17">
    <location>
        <begin position="418"/>
        <end position="422"/>
    </location>
    <ligand>
        <name>AMP</name>
        <dbReference type="ChEBI" id="CHEBI:456215"/>
    </ligand>
</feature>
<feature type="domain" description="YjeF C-terminal" evidence="20">
    <location>
        <begin position="223"/>
        <end position="504"/>
    </location>
</feature>
<organism evidence="22 23">
    <name type="scientific">Leptotrichia wadei</name>
    <dbReference type="NCBI Taxonomy" id="157687"/>
    <lineage>
        <taxon>Bacteria</taxon>
        <taxon>Fusobacteriati</taxon>
        <taxon>Fusobacteriota</taxon>
        <taxon>Fusobacteriia</taxon>
        <taxon>Fusobacteriales</taxon>
        <taxon>Leptotrichiaceae</taxon>
        <taxon>Leptotrichia</taxon>
    </lineage>
</organism>
<keyword evidence="13" id="KW-0511">Multifunctional enzyme</keyword>
<comment type="subunit">
    <text evidence="17">Homotetramer.</text>
</comment>
<comment type="catalytic activity">
    <reaction evidence="1 18 19">
        <text>(6R)-NADHX = (6S)-NADHX</text>
        <dbReference type="Rhea" id="RHEA:32215"/>
        <dbReference type="ChEBI" id="CHEBI:64074"/>
        <dbReference type="ChEBI" id="CHEBI:64075"/>
        <dbReference type="EC" id="5.1.99.6"/>
    </reaction>
</comment>
<dbReference type="SUPFAM" id="SSF53613">
    <property type="entry name" value="Ribokinase-like"/>
    <property type="match status" value="1"/>
</dbReference>
<feature type="binding site" evidence="18">
    <location>
        <position position="57"/>
    </location>
    <ligand>
        <name>K(+)</name>
        <dbReference type="ChEBI" id="CHEBI:29103"/>
    </ligand>
</feature>
<comment type="function">
    <text evidence="17">Catalyzes the dehydration of the S-form of NAD(P)HX at the expense of ADP, which is converted to AMP. Together with NAD(P)HX epimerase, which catalyzes the epimerization of the S- and R-forms, the enzyme allows the repair of both epimers of NAD(P)HX, a damaged form of NAD(P)H that is a result of enzymatic or heat-dependent hydration.</text>
</comment>
<dbReference type="GO" id="GO:0046496">
    <property type="term" value="P:nicotinamide nucleotide metabolic process"/>
    <property type="evidence" value="ECO:0007669"/>
    <property type="project" value="UniProtKB-UniRule"/>
</dbReference>
<comment type="similarity">
    <text evidence="18">Belongs to the NnrE/AIBP family.</text>
</comment>
<feature type="binding site" evidence="17">
    <location>
        <position position="381"/>
    </location>
    <ligand>
        <name>(6S)-NADPHX</name>
        <dbReference type="ChEBI" id="CHEBI:64076"/>
    </ligand>
</feature>
<evidence type="ECO:0000256" key="17">
    <source>
        <dbReference type="HAMAP-Rule" id="MF_01965"/>
    </source>
</evidence>
<dbReference type="GO" id="GO:0005524">
    <property type="term" value="F:ATP binding"/>
    <property type="evidence" value="ECO:0007669"/>
    <property type="project" value="UniProtKB-UniRule"/>
</dbReference>
<comment type="similarity">
    <text evidence="4 19">In the C-terminal section; belongs to the NnrD/CARKD family.</text>
</comment>
<comment type="caution">
    <text evidence="22">The sequence shown here is derived from an EMBL/GenBank/DDBJ whole genome shotgun (WGS) entry which is preliminary data.</text>
</comment>
<dbReference type="Gene3D" id="3.40.50.10260">
    <property type="entry name" value="YjeF N-terminal domain"/>
    <property type="match status" value="1"/>
</dbReference>
<dbReference type="PROSITE" id="PS51385">
    <property type="entry name" value="YJEF_N"/>
    <property type="match status" value="1"/>
</dbReference>
<comment type="catalytic activity">
    <reaction evidence="16 17 19">
        <text>(6S)-NADPHX + ADP = AMP + phosphate + NADPH + H(+)</text>
        <dbReference type="Rhea" id="RHEA:32235"/>
        <dbReference type="ChEBI" id="CHEBI:15378"/>
        <dbReference type="ChEBI" id="CHEBI:43474"/>
        <dbReference type="ChEBI" id="CHEBI:57783"/>
        <dbReference type="ChEBI" id="CHEBI:64076"/>
        <dbReference type="ChEBI" id="CHEBI:456215"/>
        <dbReference type="ChEBI" id="CHEBI:456216"/>
        <dbReference type="EC" id="4.2.1.136"/>
    </reaction>
</comment>
<comment type="similarity">
    <text evidence="17">Belongs to the NnrD/CARKD family.</text>
</comment>
<comment type="caution">
    <text evidence="18">Lacks conserved residue(s) required for the propagation of feature annotation.</text>
</comment>
<evidence type="ECO:0000256" key="16">
    <source>
        <dbReference type="ARBA" id="ARBA00049209"/>
    </source>
</evidence>
<evidence type="ECO:0000256" key="15">
    <source>
        <dbReference type="ARBA" id="ARBA00048238"/>
    </source>
</evidence>
<feature type="binding site" evidence="18">
    <location>
        <begin position="56"/>
        <end position="60"/>
    </location>
    <ligand>
        <name>(6S)-NADPHX</name>
        <dbReference type="ChEBI" id="CHEBI:64076"/>
    </ligand>
</feature>
<feature type="binding site" evidence="18">
    <location>
        <position position="157"/>
    </location>
    <ligand>
        <name>(6S)-NADPHX</name>
        <dbReference type="ChEBI" id="CHEBI:64076"/>
    </ligand>
</feature>
<dbReference type="InterPro" id="IPR030677">
    <property type="entry name" value="Nnr"/>
</dbReference>
<evidence type="ECO:0000256" key="7">
    <source>
        <dbReference type="ARBA" id="ARBA00022840"/>
    </source>
</evidence>
<dbReference type="GO" id="GO:0110051">
    <property type="term" value="P:metabolite repair"/>
    <property type="evidence" value="ECO:0007669"/>
    <property type="project" value="TreeGrafter"/>
</dbReference>
<dbReference type="SUPFAM" id="SSF64153">
    <property type="entry name" value="YjeF N-terminal domain-like"/>
    <property type="match status" value="1"/>
</dbReference>
<evidence type="ECO:0000313" key="22">
    <source>
        <dbReference type="EMBL" id="KXB64655.1"/>
    </source>
</evidence>
<evidence type="ECO:0000259" key="20">
    <source>
        <dbReference type="PROSITE" id="PS51383"/>
    </source>
</evidence>
<feature type="domain" description="YjeF N-terminal" evidence="21">
    <location>
        <begin position="11"/>
        <end position="214"/>
    </location>
</feature>
<evidence type="ECO:0000256" key="12">
    <source>
        <dbReference type="ARBA" id="ARBA00023239"/>
    </source>
</evidence>
<dbReference type="PIRSF" id="PIRSF017184">
    <property type="entry name" value="Nnr"/>
    <property type="match status" value="1"/>
</dbReference>
<dbReference type="EC" id="5.1.99.6" evidence="19"/>
<keyword evidence="12 17" id="KW-0456">Lyase</keyword>
<keyword evidence="23" id="KW-1185">Reference proteome</keyword>
<comment type="function">
    <text evidence="18">Catalyzes the epimerization of the S- and R-forms of NAD(P)HX, a damaged form of NAD(P)H that is a result of enzymatic or heat-dependent hydration. This is a prerequisite for the S-specific NAD(P)H-hydrate dehydratase to allow the repair of both epimers of NAD(P)HX.</text>
</comment>
<evidence type="ECO:0000256" key="14">
    <source>
        <dbReference type="ARBA" id="ARBA00025153"/>
    </source>
</evidence>
<evidence type="ECO:0000256" key="10">
    <source>
        <dbReference type="ARBA" id="ARBA00023027"/>
    </source>
</evidence>
<dbReference type="Pfam" id="PF03853">
    <property type="entry name" value="YjeF_N"/>
    <property type="match status" value="1"/>
</dbReference>
<keyword evidence="6 17" id="KW-0547">Nucleotide-binding</keyword>
<name>A0A134AAG5_9FUSO</name>
<protein>
    <recommendedName>
        <fullName evidence="19">Bifunctional NAD(P)H-hydrate repair enzyme</fullName>
    </recommendedName>
    <alternativeName>
        <fullName evidence="19">Nicotinamide nucleotide repair protein</fullName>
    </alternativeName>
    <domain>
        <recommendedName>
            <fullName evidence="19">ADP-dependent (S)-NAD(P)H-hydrate dehydratase</fullName>
            <ecNumber evidence="19">4.2.1.136</ecNumber>
        </recommendedName>
        <alternativeName>
            <fullName evidence="19">ADP-dependent NAD(P)HX dehydratase</fullName>
        </alternativeName>
    </domain>
    <domain>
        <recommendedName>
            <fullName evidence="19">NAD(P)H-hydrate epimerase</fullName>
            <ecNumber evidence="19">5.1.99.6</ecNumber>
        </recommendedName>
    </domain>
</protein>
<comment type="similarity">
    <text evidence="3 19">In the N-terminal section; belongs to the NnrE/AIBP family.</text>
</comment>
<dbReference type="Gene3D" id="3.40.1190.20">
    <property type="match status" value="1"/>
</dbReference>
<dbReference type="InterPro" id="IPR000631">
    <property type="entry name" value="CARKD"/>
</dbReference>
<reference evidence="23" key="1">
    <citation type="submission" date="2016-01" db="EMBL/GenBank/DDBJ databases">
        <authorList>
            <person name="Mitreva M."/>
            <person name="Pepin K.H."/>
            <person name="Mihindukulasuriya K.A."/>
            <person name="Fulton R."/>
            <person name="Fronick C."/>
            <person name="O'Laughlin M."/>
            <person name="Miner T."/>
            <person name="Herter B."/>
            <person name="Rosa B.A."/>
            <person name="Cordes M."/>
            <person name="Tomlinson C."/>
            <person name="Wollam A."/>
            <person name="Palsikar V.B."/>
            <person name="Mardis E.R."/>
            <person name="Wilson R.K."/>
        </authorList>
    </citation>
    <scope>NUCLEOTIDE SEQUENCE [LARGE SCALE GENOMIC DNA]</scope>
    <source>
        <strain evidence="23">KA00185</strain>
    </source>
</reference>
<dbReference type="CDD" id="cd01171">
    <property type="entry name" value="YXKO-related"/>
    <property type="match status" value="1"/>
</dbReference>
<dbReference type="NCBIfam" id="TIGR00197">
    <property type="entry name" value="yjeF_nterm"/>
    <property type="match status" value="1"/>
</dbReference>
<feature type="binding site" evidence="17">
    <location>
        <position position="258"/>
    </location>
    <ligand>
        <name>(6S)-NADPHX</name>
        <dbReference type="ChEBI" id="CHEBI:64076"/>
    </ligand>
</feature>
<dbReference type="RefSeq" id="WP_231724319.1">
    <property type="nucleotide sequence ID" value="NZ_KQ960077.1"/>
</dbReference>
<feature type="binding site" evidence="18">
    <location>
        <position position="137"/>
    </location>
    <ligand>
        <name>(6S)-NADPHX</name>
        <dbReference type="ChEBI" id="CHEBI:64076"/>
    </ligand>
</feature>
<evidence type="ECO:0000256" key="13">
    <source>
        <dbReference type="ARBA" id="ARBA00023268"/>
    </source>
</evidence>
<accession>A0A134AAG5</accession>
<dbReference type="GO" id="GO:0052855">
    <property type="term" value="F:ADP-dependent NAD(P)H-hydrate dehydratase activity"/>
    <property type="evidence" value="ECO:0007669"/>
    <property type="project" value="UniProtKB-UniRule"/>
</dbReference>
<evidence type="ECO:0000313" key="23">
    <source>
        <dbReference type="Proteomes" id="UP000070483"/>
    </source>
</evidence>
<dbReference type="EMBL" id="LSDD01000095">
    <property type="protein sequence ID" value="KXB64655.1"/>
    <property type="molecule type" value="Genomic_DNA"/>
</dbReference>
<evidence type="ECO:0000259" key="21">
    <source>
        <dbReference type="PROSITE" id="PS51385"/>
    </source>
</evidence>
<dbReference type="PROSITE" id="PS51383">
    <property type="entry name" value="YJEF_C_3"/>
    <property type="match status" value="1"/>
</dbReference>
<dbReference type="InterPro" id="IPR029056">
    <property type="entry name" value="Ribokinase-like"/>
</dbReference>
<comment type="catalytic activity">
    <reaction evidence="15 17 19">
        <text>(6S)-NADHX + ADP = AMP + phosphate + NADH + H(+)</text>
        <dbReference type="Rhea" id="RHEA:32223"/>
        <dbReference type="ChEBI" id="CHEBI:15378"/>
        <dbReference type="ChEBI" id="CHEBI:43474"/>
        <dbReference type="ChEBI" id="CHEBI:57945"/>
        <dbReference type="ChEBI" id="CHEBI:64074"/>
        <dbReference type="ChEBI" id="CHEBI:456215"/>
        <dbReference type="ChEBI" id="CHEBI:456216"/>
        <dbReference type="EC" id="4.2.1.136"/>
    </reaction>
</comment>
<feature type="binding site" evidence="17">
    <location>
        <position position="446"/>
    </location>
    <ligand>
        <name>AMP</name>
        <dbReference type="ChEBI" id="CHEBI:456215"/>
    </ligand>
</feature>
<dbReference type="GO" id="GO:0052856">
    <property type="term" value="F:NAD(P)HX epimerase activity"/>
    <property type="evidence" value="ECO:0007669"/>
    <property type="project" value="UniProtKB-UniRule"/>
</dbReference>
<dbReference type="HAMAP" id="MF_01966">
    <property type="entry name" value="NADHX_epimerase"/>
    <property type="match status" value="1"/>
</dbReference>
<dbReference type="InterPro" id="IPR036652">
    <property type="entry name" value="YjeF_N_dom_sf"/>
</dbReference>
<evidence type="ECO:0000256" key="2">
    <source>
        <dbReference type="ARBA" id="ARBA00000909"/>
    </source>
</evidence>
<evidence type="ECO:0000256" key="4">
    <source>
        <dbReference type="ARBA" id="ARBA00009524"/>
    </source>
</evidence>
<keyword evidence="9 18" id="KW-0630">Potassium</keyword>
<dbReference type="EC" id="4.2.1.136" evidence="19"/>
<comment type="cofactor">
    <cofactor evidence="17">
        <name>Mg(2+)</name>
        <dbReference type="ChEBI" id="CHEBI:18420"/>
    </cofactor>
</comment>
<proteinExistence type="inferred from homology"/>
<keyword evidence="11 18" id="KW-0413">Isomerase</keyword>
<dbReference type="PANTHER" id="PTHR12592:SF0">
    <property type="entry name" value="ATP-DEPENDENT (S)-NAD(P)H-HYDRATE DEHYDRATASE"/>
    <property type="match status" value="1"/>
</dbReference>
<comment type="catalytic activity">
    <reaction evidence="2 18 19">
        <text>(6R)-NADPHX = (6S)-NADPHX</text>
        <dbReference type="Rhea" id="RHEA:32227"/>
        <dbReference type="ChEBI" id="CHEBI:64076"/>
        <dbReference type="ChEBI" id="CHEBI:64077"/>
        <dbReference type="EC" id="5.1.99.6"/>
    </reaction>
</comment>
<gene>
    <name evidence="18" type="primary">nnrE</name>
    <name evidence="17" type="synonym">nnrD</name>
    <name evidence="22" type="ORF">HMPREF3180_01294</name>
</gene>
<dbReference type="PATRIC" id="fig|157687.3.peg.1289"/>
<evidence type="ECO:0000256" key="9">
    <source>
        <dbReference type="ARBA" id="ARBA00022958"/>
    </source>
</evidence>
<dbReference type="AlphaFoldDB" id="A0A134AAG5"/>
<keyword evidence="10 17" id="KW-0520">NAD</keyword>
<dbReference type="GO" id="GO:0046872">
    <property type="term" value="F:metal ion binding"/>
    <property type="evidence" value="ECO:0007669"/>
    <property type="project" value="UniProtKB-UniRule"/>
</dbReference>
<dbReference type="InterPro" id="IPR004443">
    <property type="entry name" value="YjeF_N_dom"/>
</dbReference>
<evidence type="ECO:0000256" key="3">
    <source>
        <dbReference type="ARBA" id="ARBA00006001"/>
    </source>
</evidence>
<evidence type="ECO:0000256" key="11">
    <source>
        <dbReference type="ARBA" id="ARBA00023235"/>
    </source>
</evidence>
<keyword evidence="8 17" id="KW-0521">NADP</keyword>